<feature type="region of interest" description="Disordered" evidence="1">
    <location>
        <begin position="93"/>
        <end position="118"/>
    </location>
</feature>
<dbReference type="Gramene" id="Solyc09g018265.1.1">
    <property type="protein sequence ID" value="Solyc09g018265.1.1"/>
    <property type="gene ID" value="Solyc09g018265.1"/>
</dbReference>
<proteinExistence type="predicted"/>
<organism evidence="2">
    <name type="scientific">Solanum lycopersicum</name>
    <name type="common">Tomato</name>
    <name type="synonym">Lycopersicon esculentum</name>
    <dbReference type="NCBI Taxonomy" id="4081"/>
    <lineage>
        <taxon>Eukaryota</taxon>
        <taxon>Viridiplantae</taxon>
        <taxon>Streptophyta</taxon>
        <taxon>Embryophyta</taxon>
        <taxon>Tracheophyta</taxon>
        <taxon>Spermatophyta</taxon>
        <taxon>Magnoliopsida</taxon>
        <taxon>eudicotyledons</taxon>
        <taxon>Gunneridae</taxon>
        <taxon>Pentapetalae</taxon>
        <taxon>asterids</taxon>
        <taxon>lamiids</taxon>
        <taxon>Solanales</taxon>
        <taxon>Solanaceae</taxon>
        <taxon>Solanoideae</taxon>
        <taxon>Solaneae</taxon>
        <taxon>Solanum</taxon>
        <taxon>Solanum subgen. Lycopersicon</taxon>
    </lineage>
</organism>
<dbReference type="InParanoid" id="A0A3Q7IW29"/>
<dbReference type="Proteomes" id="UP000004994">
    <property type="component" value="Chromosome 9"/>
</dbReference>
<dbReference type="AlphaFoldDB" id="A0A3Q7IW29"/>
<reference evidence="2" key="1">
    <citation type="journal article" date="2012" name="Nature">
        <title>The tomato genome sequence provides insights into fleshy fruit evolution.</title>
        <authorList>
            <consortium name="Tomato Genome Consortium"/>
        </authorList>
    </citation>
    <scope>NUCLEOTIDE SEQUENCE [LARGE SCALE GENOMIC DNA]</scope>
    <source>
        <strain evidence="2">cv. Heinz 1706</strain>
    </source>
</reference>
<dbReference type="PANTHER" id="PTHR11439">
    <property type="entry name" value="GAG-POL-RELATED RETROTRANSPOSON"/>
    <property type="match status" value="1"/>
</dbReference>
<evidence type="ECO:0000313" key="2">
    <source>
        <dbReference type="EnsemblPlants" id="Solyc09g018265.1.1"/>
    </source>
</evidence>
<name>A0A3Q7IW29_SOLLC</name>
<evidence type="ECO:0000256" key="1">
    <source>
        <dbReference type="SAM" id="MobiDB-lite"/>
    </source>
</evidence>
<reference evidence="2" key="2">
    <citation type="submission" date="2019-01" db="UniProtKB">
        <authorList>
            <consortium name="EnsemblPlants"/>
        </authorList>
    </citation>
    <scope>IDENTIFICATION</scope>
    <source>
        <strain evidence="2">cv. Heinz 1706</strain>
    </source>
</reference>
<protein>
    <submittedName>
        <fullName evidence="2">Uncharacterized protein</fullName>
    </submittedName>
</protein>
<dbReference type="STRING" id="4081.A0A3Q7IW29"/>
<sequence length="182" mass="20086">MAREIGREENVLYVLSGKSKLQQSSSSDFLCSVKGSHTLKKSEDVIYGTRGLGMHLQSLLIRLYVPCEVGYNDRDDIERSVLNGGTISQSLVQSSQAEESAVPVAPVRSTRRSERDKNYPSHIEAAVRIVRYVKKEPGQGVLLSSNSNMDISAYCDADWAACLNSRKSVTRYIVKIGDSPIT</sequence>
<accession>A0A3Q7IW29</accession>
<dbReference type="EnsemblPlants" id="Solyc09g018265.1.1">
    <property type="protein sequence ID" value="Solyc09g018265.1.1"/>
    <property type="gene ID" value="Solyc09g018265.1"/>
</dbReference>
<dbReference type="PANTHER" id="PTHR11439:SF511">
    <property type="match status" value="1"/>
</dbReference>
<keyword evidence="3" id="KW-1185">Reference proteome</keyword>
<evidence type="ECO:0000313" key="3">
    <source>
        <dbReference type="Proteomes" id="UP000004994"/>
    </source>
</evidence>